<evidence type="ECO:0000256" key="1">
    <source>
        <dbReference type="SAM" id="MobiDB-lite"/>
    </source>
</evidence>
<dbReference type="EMBL" id="QLMH01000002">
    <property type="protein sequence ID" value="RAK22085.1"/>
    <property type="molecule type" value="Genomic_DNA"/>
</dbReference>
<evidence type="ECO:0000313" key="2">
    <source>
        <dbReference type="EMBL" id="RAK22085.1"/>
    </source>
</evidence>
<protein>
    <submittedName>
        <fullName evidence="2">Phage-related protein</fullName>
    </submittedName>
</protein>
<dbReference type="Proteomes" id="UP000248555">
    <property type="component" value="Unassembled WGS sequence"/>
</dbReference>
<proteinExistence type="predicted"/>
<dbReference type="OrthoDB" id="9805098at2"/>
<dbReference type="Gene3D" id="3.30.2310.20">
    <property type="entry name" value="RelE-like"/>
    <property type="match status" value="1"/>
</dbReference>
<dbReference type="SUPFAM" id="SSF143011">
    <property type="entry name" value="RelE-like"/>
    <property type="match status" value="1"/>
</dbReference>
<sequence length="119" mass="14306">MKLEFYADGRGRQPVYDWILEVQKHDKETYRKTIIMMSYLEENGQLIHAGVVSHKDIKKLTGTDGIWQLRISDHRVLFFYFEGDTIVFTNVFPKKQNKTPRVEIKRAEQRKEEYLNRKQ</sequence>
<dbReference type="InterPro" id="IPR035093">
    <property type="entry name" value="RelE/ParE_toxin_dom_sf"/>
</dbReference>
<dbReference type="RefSeq" id="WP_111643948.1">
    <property type="nucleotide sequence ID" value="NZ_QLMH01000002.1"/>
</dbReference>
<feature type="region of interest" description="Disordered" evidence="1">
    <location>
        <begin position="99"/>
        <end position="119"/>
    </location>
</feature>
<feature type="compositionally biased region" description="Basic and acidic residues" evidence="1">
    <location>
        <begin position="100"/>
        <end position="119"/>
    </location>
</feature>
<evidence type="ECO:0000313" key="3">
    <source>
        <dbReference type="Proteomes" id="UP000248555"/>
    </source>
</evidence>
<organism evidence="2 3">
    <name type="scientific">Paranoxybacillus vitaminiphilus</name>
    <dbReference type="NCBI Taxonomy" id="581036"/>
    <lineage>
        <taxon>Bacteria</taxon>
        <taxon>Bacillati</taxon>
        <taxon>Bacillota</taxon>
        <taxon>Bacilli</taxon>
        <taxon>Bacillales</taxon>
        <taxon>Anoxybacillaceae</taxon>
        <taxon>Paranoxybacillus</taxon>
    </lineage>
</organism>
<comment type="caution">
    <text evidence="2">The sequence shown here is derived from an EMBL/GenBank/DDBJ whole genome shotgun (WGS) entry which is preliminary data.</text>
</comment>
<name>A0A327YQW3_9BACL</name>
<reference evidence="2 3" key="1">
    <citation type="submission" date="2018-06" db="EMBL/GenBank/DDBJ databases">
        <title>Genomic Encyclopedia of Type Strains, Phase III (KMG-III): the genomes of soil and plant-associated and newly described type strains.</title>
        <authorList>
            <person name="Whitman W."/>
        </authorList>
    </citation>
    <scope>NUCLEOTIDE SEQUENCE [LARGE SCALE GENOMIC DNA]</scope>
    <source>
        <strain evidence="2 3">CGMCC 1.8979</strain>
    </source>
</reference>
<dbReference type="AlphaFoldDB" id="A0A327YQW3"/>
<gene>
    <name evidence="2" type="ORF">B0I26_10264</name>
</gene>
<keyword evidence="3" id="KW-1185">Reference proteome</keyword>
<dbReference type="Pfam" id="PF05973">
    <property type="entry name" value="Gp49"/>
    <property type="match status" value="1"/>
</dbReference>
<dbReference type="InterPro" id="IPR009241">
    <property type="entry name" value="HigB-like"/>
</dbReference>
<accession>A0A327YQW3</accession>